<feature type="region of interest" description="Disordered" evidence="7">
    <location>
        <begin position="175"/>
        <end position="215"/>
    </location>
</feature>
<evidence type="ECO:0000256" key="3">
    <source>
        <dbReference type="ARBA" id="ARBA00022679"/>
    </source>
</evidence>
<dbReference type="GO" id="GO:0008171">
    <property type="term" value="F:O-methyltransferase activity"/>
    <property type="evidence" value="ECO:0007669"/>
    <property type="project" value="UniProtKB-UniRule"/>
</dbReference>
<dbReference type="WBParaSite" id="TCLT_0000109501-mRNA-1">
    <property type="protein sequence ID" value="TCLT_0000109501-mRNA-1"/>
    <property type="gene ID" value="TCLT_0000109501"/>
</dbReference>
<feature type="compositionally biased region" description="Polar residues" evidence="7">
    <location>
        <begin position="586"/>
        <end position="595"/>
    </location>
</feature>
<feature type="compositionally biased region" description="Basic and acidic residues" evidence="7">
    <location>
        <begin position="188"/>
        <end position="203"/>
    </location>
</feature>
<organism evidence="11">
    <name type="scientific">Thelazia callipaeda</name>
    <name type="common">Oriental eyeworm</name>
    <name type="synonym">Parasitic nematode</name>
    <dbReference type="NCBI Taxonomy" id="103827"/>
    <lineage>
        <taxon>Eukaryota</taxon>
        <taxon>Metazoa</taxon>
        <taxon>Ecdysozoa</taxon>
        <taxon>Nematoda</taxon>
        <taxon>Chromadorea</taxon>
        <taxon>Rhabditida</taxon>
        <taxon>Spirurina</taxon>
        <taxon>Spiruromorpha</taxon>
        <taxon>Thelazioidea</taxon>
        <taxon>Thelaziidae</taxon>
        <taxon>Thelazia</taxon>
    </lineage>
</organism>
<evidence type="ECO:0000259" key="8">
    <source>
        <dbReference type="PROSITE" id="PS51515"/>
    </source>
</evidence>
<dbReference type="EC" id="2.1.1.-" evidence="6"/>
<dbReference type="SUPFAM" id="SSF53335">
    <property type="entry name" value="S-adenosyl-L-methionine-dependent methyltransferases"/>
    <property type="match status" value="1"/>
</dbReference>
<keyword evidence="4 5" id="KW-0949">S-adenosyl-L-methionine</keyword>
<evidence type="ECO:0000256" key="4">
    <source>
        <dbReference type="ARBA" id="ARBA00022691"/>
    </source>
</evidence>
<evidence type="ECO:0000256" key="1">
    <source>
        <dbReference type="ARBA" id="ARBA00008361"/>
    </source>
</evidence>
<dbReference type="Proteomes" id="UP000276776">
    <property type="component" value="Unassembled WGS sequence"/>
</dbReference>
<keyword evidence="3 6" id="KW-0808">Transferase</keyword>
<accession>A0A0N5CLU4</accession>
<sequence>MNEEKSEILEFKQPKSIDVEVQTENVEEQLIGNIYRGRGRGHYKSEGRGGRGFKRRERGVLFVDSGLWNKRRRLGQSGTVDDFPFLHGGNSKDPLNLKSVKPVDDAENMKPIDIIIPKNMHDPLNLRNVNKNRARRQREIDGNGESIFRSIAGGSNGKKQEDPVVSPISLSVVRKHGSSSTKRYRKLEKKERTISETSEKQQLEAEAAMDEGSSETIQTFKSDDKKFAEEKEKVEKKENRMKRYRYGNYLRYYGNRIEMNSGRDPRMDVLKQEWFEKKSVLDIGCNVGYLTLLIAKEYQPRNIIGIDIDAHLVGLARREIRHQYDKNGPMIRNFPTSFGRRYGPISAPAPYFSSKFPDNVWFRCENYVLDNDEMLDMVKEEYDVIMALSITKWIHLNWGDAGIRRFFQRVYRHLRPGGLFILEPQNFETYKKRARLTVSNKKPECGVHGTTTSKKRDFMLSNDFSLSAKVILRCVCFQKDINETYKTIKFMPTAFHKYLIDDIGFDFYLNIDPPKARSKGYLFASHKFLIVYIKSSYSKIGQKYAGFERPIQVYKKQKRSFALKKKEVTDYTPKSFTSEHHDMDGDTTQKPSASS</sequence>
<gene>
    <name evidence="9" type="ORF">TCLT_LOCUS1096</name>
</gene>
<evidence type="ECO:0000313" key="10">
    <source>
        <dbReference type="Proteomes" id="UP000276776"/>
    </source>
</evidence>
<keyword evidence="2 6" id="KW-0489">Methyltransferase</keyword>
<dbReference type="EMBL" id="UYYF01000117">
    <property type="protein sequence ID" value="VDM96347.1"/>
    <property type="molecule type" value="Genomic_DNA"/>
</dbReference>
<reference evidence="9 10" key="2">
    <citation type="submission" date="2018-11" db="EMBL/GenBank/DDBJ databases">
        <authorList>
            <consortium name="Pathogen Informatics"/>
        </authorList>
    </citation>
    <scope>NUCLEOTIDE SEQUENCE [LARGE SCALE GENOMIC DNA]</scope>
</reference>
<reference evidence="11" key="1">
    <citation type="submission" date="2017-02" db="UniProtKB">
        <authorList>
            <consortium name="WormBaseParasite"/>
        </authorList>
    </citation>
    <scope>IDENTIFICATION</scope>
</reference>
<evidence type="ECO:0000313" key="9">
    <source>
        <dbReference type="EMBL" id="VDM96347.1"/>
    </source>
</evidence>
<feature type="compositionally biased region" description="Basic residues" evidence="7">
    <location>
        <begin position="175"/>
        <end position="187"/>
    </location>
</feature>
<dbReference type="PANTHER" id="PTHR12315:SF0">
    <property type="entry name" value="7SK SNRNA METHYLPHOSPHATE CAPPING ENZYME"/>
    <property type="match status" value="1"/>
</dbReference>
<dbReference type="GO" id="GO:0008173">
    <property type="term" value="F:RNA methyltransferase activity"/>
    <property type="evidence" value="ECO:0007669"/>
    <property type="project" value="UniProtKB-UniRule"/>
</dbReference>
<dbReference type="PROSITE" id="PS51515">
    <property type="entry name" value="BIN3_SAM"/>
    <property type="match status" value="1"/>
</dbReference>
<dbReference type="Gene3D" id="3.40.50.150">
    <property type="entry name" value="Vaccinia Virus protein VP39"/>
    <property type="match status" value="1"/>
</dbReference>
<protein>
    <recommendedName>
        <fullName evidence="6">RNA methyltransferase</fullName>
        <ecNumber evidence="6">2.1.1.-</ecNumber>
    </recommendedName>
</protein>
<dbReference type="OMA" id="TQRIGKR"/>
<dbReference type="InterPro" id="IPR039772">
    <property type="entry name" value="Bin3-like"/>
</dbReference>
<proteinExistence type="inferred from homology"/>
<feature type="region of interest" description="Disordered" evidence="7">
    <location>
        <begin position="569"/>
        <end position="595"/>
    </location>
</feature>
<dbReference type="GO" id="GO:0017069">
    <property type="term" value="F:snRNA binding"/>
    <property type="evidence" value="ECO:0007669"/>
    <property type="project" value="TreeGrafter"/>
</dbReference>
<dbReference type="GO" id="GO:0032259">
    <property type="term" value="P:methylation"/>
    <property type="evidence" value="ECO:0007669"/>
    <property type="project" value="UniProtKB-KW"/>
</dbReference>
<dbReference type="OrthoDB" id="10017101at2759"/>
<dbReference type="CDD" id="cd02440">
    <property type="entry name" value="AdoMet_MTases"/>
    <property type="match status" value="1"/>
</dbReference>
<keyword evidence="10" id="KW-1185">Reference proteome</keyword>
<evidence type="ECO:0000256" key="6">
    <source>
        <dbReference type="RuleBase" id="RU367087"/>
    </source>
</evidence>
<dbReference type="STRING" id="103827.A0A0N5CLU4"/>
<evidence type="ECO:0000256" key="5">
    <source>
        <dbReference type="PROSITE-ProRule" id="PRU00848"/>
    </source>
</evidence>
<dbReference type="GO" id="GO:0040031">
    <property type="term" value="P:snRNA modification"/>
    <property type="evidence" value="ECO:0007669"/>
    <property type="project" value="TreeGrafter"/>
</dbReference>
<evidence type="ECO:0000256" key="2">
    <source>
        <dbReference type="ARBA" id="ARBA00022603"/>
    </source>
</evidence>
<dbReference type="InterPro" id="IPR024160">
    <property type="entry name" value="BIN3_SAM-bd_dom"/>
</dbReference>
<evidence type="ECO:0000313" key="11">
    <source>
        <dbReference type="WBParaSite" id="TCLT_0000109501-mRNA-1"/>
    </source>
</evidence>
<dbReference type="PANTHER" id="PTHR12315">
    <property type="entry name" value="BICOID-INTERACTING PROTEIN RELATED"/>
    <property type="match status" value="1"/>
</dbReference>
<name>A0A0N5CLU4_THECL</name>
<evidence type="ECO:0000256" key="7">
    <source>
        <dbReference type="SAM" id="MobiDB-lite"/>
    </source>
</evidence>
<feature type="domain" description="Bin3-type SAM" evidence="8">
    <location>
        <begin position="264"/>
        <end position="500"/>
    </location>
</feature>
<comment type="similarity">
    <text evidence="1 6">Belongs to the methyltransferase superfamily.</text>
</comment>
<dbReference type="InterPro" id="IPR029063">
    <property type="entry name" value="SAM-dependent_MTases_sf"/>
</dbReference>
<dbReference type="InterPro" id="IPR010675">
    <property type="entry name" value="Bin3_C"/>
</dbReference>
<dbReference type="AlphaFoldDB" id="A0A0N5CLU4"/>
<dbReference type="FunFam" id="3.40.50.150:FF:000083">
    <property type="entry name" value="7SK snRNA methylphosphate capping enzyme"/>
    <property type="match status" value="1"/>
</dbReference>
<dbReference type="Pfam" id="PF06859">
    <property type="entry name" value="Bin3"/>
    <property type="match status" value="1"/>
</dbReference>